<organism evidence="9 10">
    <name type="scientific">Oceanobacillus limi</name>
    <dbReference type="NCBI Taxonomy" id="930131"/>
    <lineage>
        <taxon>Bacteria</taxon>
        <taxon>Bacillati</taxon>
        <taxon>Bacillota</taxon>
        <taxon>Bacilli</taxon>
        <taxon>Bacillales</taxon>
        <taxon>Bacillaceae</taxon>
        <taxon>Oceanobacillus</taxon>
    </lineage>
</organism>
<dbReference type="EMBL" id="FOHE01000015">
    <property type="protein sequence ID" value="SET57746.1"/>
    <property type="molecule type" value="Genomic_DNA"/>
</dbReference>
<evidence type="ECO:0000256" key="7">
    <source>
        <dbReference type="SAM" id="Phobius"/>
    </source>
</evidence>
<feature type="transmembrane region" description="Helical" evidence="7">
    <location>
        <begin position="157"/>
        <end position="178"/>
    </location>
</feature>
<dbReference type="GO" id="GO:0005886">
    <property type="term" value="C:plasma membrane"/>
    <property type="evidence" value="ECO:0007669"/>
    <property type="project" value="UniProtKB-SubCell"/>
</dbReference>
<proteinExistence type="predicted"/>
<evidence type="ECO:0000256" key="2">
    <source>
        <dbReference type="ARBA" id="ARBA00022448"/>
    </source>
</evidence>
<reference evidence="9 10" key="1">
    <citation type="submission" date="2016-10" db="EMBL/GenBank/DDBJ databases">
        <authorList>
            <person name="de Groot N.N."/>
        </authorList>
    </citation>
    <scope>NUCLEOTIDE SEQUENCE [LARGE SCALE GENOMIC DNA]</scope>
    <source>
        <strain evidence="9 10">IBRC-M 10780</strain>
    </source>
</reference>
<sequence length="381" mass="41719">MRQPTLDKLYIFIVMFFFSLIMRLQVPIFTPYAAILGASSVIIGIILSITSFSNLIGNLFAGPLIDRFGRKVFIIIPMFFSGGLFIAHGLASKSTDLLILHALNGFALAFMIPAAFALLSGYAKNSRQQGKNIAVSGILTTTSSVVGPLIGGKLVDVIGYVNTYFFIGACMVFTGVFATRFLKDTQEIVKHKKQKPINIWNILFAPKLFIIYLIGFAVMYIHGVIIYEIPYLTVEKGISTTSTGLLFSYMGIGTFLTLSLFFINRFDPLKRLFVGLFGMTMSLFAMLTLPLPLAVPLFFIGLFFGLIMPAMATALTEFVSNAAYGKAFGVMSAVYSLGIIVSSFVTGVIRDFISPYFVAFLIGMSVITIAGYASRRSPQLT</sequence>
<dbReference type="RefSeq" id="WP_244513589.1">
    <property type="nucleotide sequence ID" value="NZ_FOHE01000015.1"/>
</dbReference>
<evidence type="ECO:0000256" key="3">
    <source>
        <dbReference type="ARBA" id="ARBA00022475"/>
    </source>
</evidence>
<keyword evidence="4 7" id="KW-0812">Transmembrane</keyword>
<evidence type="ECO:0000256" key="5">
    <source>
        <dbReference type="ARBA" id="ARBA00022989"/>
    </source>
</evidence>
<feature type="transmembrane region" description="Helical" evidence="7">
    <location>
        <begin position="97"/>
        <end position="121"/>
    </location>
</feature>
<dbReference type="InterPro" id="IPR036259">
    <property type="entry name" value="MFS_trans_sf"/>
</dbReference>
<dbReference type="PROSITE" id="PS50850">
    <property type="entry name" value="MFS"/>
    <property type="match status" value="1"/>
</dbReference>
<feature type="transmembrane region" description="Helical" evidence="7">
    <location>
        <begin position="297"/>
        <end position="315"/>
    </location>
</feature>
<feature type="transmembrane region" description="Helical" evidence="7">
    <location>
        <begin position="9"/>
        <end position="26"/>
    </location>
</feature>
<dbReference type="Proteomes" id="UP000198618">
    <property type="component" value="Unassembled WGS sequence"/>
</dbReference>
<keyword evidence="3" id="KW-1003">Cell membrane</keyword>
<keyword evidence="5 7" id="KW-1133">Transmembrane helix</keyword>
<dbReference type="PANTHER" id="PTHR23517">
    <property type="entry name" value="RESISTANCE PROTEIN MDTM, PUTATIVE-RELATED-RELATED"/>
    <property type="match status" value="1"/>
</dbReference>
<name>A0A1I0FHN9_9BACI</name>
<feature type="transmembrane region" description="Helical" evidence="7">
    <location>
        <begin position="32"/>
        <end position="60"/>
    </location>
</feature>
<dbReference type="Gene3D" id="1.20.1250.20">
    <property type="entry name" value="MFS general substrate transporter like domains"/>
    <property type="match status" value="1"/>
</dbReference>
<keyword evidence="2" id="KW-0813">Transport</keyword>
<evidence type="ECO:0000256" key="1">
    <source>
        <dbReference type="ARBA" id="ARBA00004651"/>
    </source>
</evidence>
<dbReference type="InterPro" id="IPR050171">
    <property type="entry name" value="MFS_Transporters"/>
</dbReference>
<dbReference type="GO" id="GO:0022857">
    <property type="term" value="F:transmembrane transporter activity"/>
    <property type="evidence" value="ECO:0007669"/>
    <property type="project" value="InterPro"/>
</dbReference>
<dbReference type="InterPro" id="IPR020846">
    <property type="entry name" value="MFS_dom"/>
</dbReference>
<feature type="transmembrane region" description="Helical" evidence="7">
    <location>
        <begin position="327"/>
        <end position="349"/>
    </location>
</feature>
<accession>A0A1I0FHN9</accession>
<dbReference type="CDD" id="cd17325">
    <property type="entry name" value="MFS_MdtG_SLC18_like"/>
    <property type="match status" value="1"/>
</dbReference>
<feature type="transmembrane region" description="Helical" evidence="7">
    <location>
        <begin position="133"/>
        <end position="151"/>
    </location>
</feature>
<protein>
    <submittedName>
        <fullName evidence="9">Predicted arabinose efflux permease, MFS family</fullName>
    </submittedName>
</protein>
<dbReference type="InterPro" id="IPR011701">
    <property type="entry name" value="MFS"/>
</dbReference>
<dbReference type="SUPFAM" id="SSF103473">
    <property type="entry name" value="MFS general substrate transporter"/>
    <property type="match status" value="1"/>
</dbReference>
<evidence type="ECO:0000256" key="4">
    <source>
        <dbReference type="ARBA" id="ARBA00022692"/>
    </source>
</evidence>
<feature type="transmembrane region" description="Helical" evidence="7">
    <location>
        <begin position="72"/>
        <end position="91"/>
    </location>
</feature>
<gene>
    <name evidence="9" type="ORF">SAMN05216389_11564</name>
</gene>
<dbReference type="Pfam" id="PF07690">
    <property type="entry name" value="MFS_1"/>
    <property type="match status" value="1"/>
</dbReference>
<feature type="transmembrane region" description="Helical" evidence="7">
    <location>
        <begin position="272"/>
        <end position="291"/>
    </location>
</feature>
<feature type="transmembrane region" description="Helical" evidence="7">
    <location>
        <begin position="245"/>
        <end position="263"/>
    </location>
</feature>
<evidence type="ECO:0000313" key="9">
    <source>
        <dbReference type="EMBL" id="SET57746.1"/>
    </source>
</evidence>
<keyword evidence="10" id="KW-1185">Reference proteome</keyword>
<evidence type="ECO:0000259" key="8">
    <source>
        <dbReference type="PROSITE" id="PS50850"/>
    </source>
</evidence>
<dbReference type="AlphaFoldDB" id="A0A1I0FHN9"/>
<feature type="transmembrane region" description="Helical" evidence="7">
    <location>
        <begin position="199"/>
        <end position="225"/>
    </location>
</feature>
<dbReference type="STRING" id="930131.SAMN05216389_11564"/>
<dbReference type="PANTHER" id="PTHR23517:SF3">
    <property type="entry name" value="INTEGRAL MEMBRANE TRANSPORT PROTEIN"/>
    <property type="match status" value="1"/>
</dbReference>
<feature type="transmembrane region" description="Helical" evidence="7">
    <location>
        <begin position="355"/>
        <end position="373"/>
    </location>
</feature>
<feature type="domain" description="Major facilitator superfamily (MFS) profile" evidence="8">
    <location>
        <begin position="7"/>
        <end position="381"/>
    </location>
</feature>
<comment type="subcellular location">
    <subcellularLocation>
        <location evidence="1">Cell membrane</location>
        <topology evidence="1">Multi-pass membrane protein</topology>
    </subcellularLocation>
</comment>
<evidence type="ECO:0000256" key="6">
    <source>
        <dbReference type="ARBA" id="ARBA00023136"/>
    </source>
</evidence>
<evidence type="ECO:0000313" key="10">
    <source>
        <dbReference type="Proteomes" id="UP000198618"/>
    </source>
</evidence>
<keyword evidence="6 7" id="KW-0472">Membrane</keyword>